<dbReference type="Pfam" id="PF06687">
    <property type="entry name" value="SUR7"/>
    <property type="match status" value="1"/>
</dbReference>
<feature type="transmembrane region" description="Helical" evidence="2">
    <location>
        <begin position="232"/>
        <end position="260"/>
    </location>
</feature>
<accession>A0A9W8NGE9</accession>
<feature type="transmembrane region" description="Helical" evidence="2">
    <location>
        <begin position="321"/>
        <end position="342"/>
    </location>
</feature>
<organism evidence="3 4">
    <name type="scientific">Xylaria arbuscula</name>
    <dbReference type="NCBI Taxonomy" id="114810"/>
    <lineage>
        <taxon>Eukaryota</taxon>
        <taxon>Fungi</taxon>
        <taxon>Dikarya</taxon>
        <taxon>Ascomycota</taxon>
        <taxon>Pezizomycotina</taxon>
        <taxon>Sordariomycetes</taxon>
        <taxon>Xylariomycetidae</taxon>
        <taxon>Xylariales</taxon>
        <taxon>Xylariaceae</taxon>
        <taxon>Xylaria</taxon>
    </lineage>
</organism>
<feature type="region of interest" description="Disordered" evidence="1">
    <location>
        <begin position="89"/>
        <end position="130"/>
    </location>
</feature>
<evidence type="ECO:0000313" key="4">
    <source>
        <dbReference type="Proteomes" id="UP001148614"/>
    </source>
</evidence>
<keyword evidence="2" id="KW-0472">Membrane</keyword>
<dbReference type="GO" id="GO:0051285">
    <property type="term" value="C:cell cortex of cell tip"/>
    <property type="evidence" value="ECO:0007669"/>
    <property type="project" value="TreeGrafter"/>
</dbReference>
<keyword evidence="2" id="KW-0812">Transmembrane</keyword>
<evidence type="ECO:0000256" key="1">
    <source>
        <dbReference type="SAM" id="MobiDB-lite"/>
    </source>
</evidence>
<sequence length="361" mass="38914">MQLFKITPLYWKAALSCFLPVISLILVAIALFAGTGARQQQLEEYHVISINISHFGVDVLRRQNPSFITEPRKIRVGLDDIDNAIGIIQGNDDNGNGDNGNGDNGNGNGNGNDKFDDLTSSVSDSVGSIPSETVDNLGDDVISPVLEQLDDSVSLPEWYSLHVTNYCQGSYTPNATAFRASYNITNCTAPGPPGSLNLSTILSDHIPFAGSIDFAGLPLSFVQDALNYINGFLLVIFVFYVLSFGFCALSIILAICAPLLDRQSKGAHNKIAWAQLSIACLACLWLTVASVSTTLVATKGAAGINDAGREFGVSAYGGTKLISISWAAFAVMFVNFLCCAAFHRYESRYYVFSPYSQLQDK</sequence>
<dbReference type="InterPro" id="IPR009571">
    <property type="entry name" value="SUR7/Rim9-like_fungi"/>
</dbReference>
<comment type="caution">
    <text evidence="3">The sequence shown here is derived from an EMBL/GenBank/DDBJ whole genome shotgun (WGS) entry which is preliminary data.</text>
</comment>
<evidence type="ECO:0000256" key="2">
    <source>
        <dbReference type="SAM" id="Phobius"/>
    </source>
</evidence>
<feature type="transmembrane region" description="Helical" evidence="2">
    <location>
        <begin position="272"/>
        <end position="291"/>
    </location>
</feature>
<dbReference type="GO" id="GO:0031505">
    <property type="term" value="P:fungal-type cell wall organization"/>
    <property type="evidence" value="ECO:0007669"/>
    <property type="project" value="TreeGrafter"/>
</dbReference>
<dbReference type="Proteomes" id="UP001148614">
    <property type="component" value="Unassembled WGS sequence"/>
</dbReference>
<dbReference type="GO" id="GO:0005886">
    <property type="term" value="C:plasma membrane"/>
    <property type="evidence" value="ECO:0007669"/>
    <property type="project" value="InterPro"/>
</dbReference>
<dbReference type="EMBL" id="JANPWZ010000584">
    <property type="protein sequence ID" value="KAJ3574837.1"/>
    <property type="molecule type" value="Genomic_DNA"/>
</dbReference>
<keyword evidence="4" id="KW-1185">Reference proteome</keyword>
<dbReference type="PANTHER" id="PTHR28019:SF7">
    <property type="entry name" value="SUR7 PROTEIN"/>
    <property type="match status" value="1"/>
</dbReference>
<dbReference type="InterPro" id="IPR052413">
    <property type="entry name" value="SUR7_domain"/>
</dbReference>
<gene>
    <name evidence="3" type="ORF">NPX13_g4237</name>
</gene>
<feature type="compositionally biased region" description="Low complexity" evidence="1">
    <location>
        <begin position="120"/>
        <end position="130"/>
    </location>
</feature>
<keyword evidence="2" id="KW-1133">Transmembrane helix</keyword>
<protein>
    <submittedName>
        <fullName evidence="3">Uncharacterized protein</fullName>
    </submittedName>
</protein>
<proteinExistence type="predicted"/>
<evidence type="ECO:0000313" key="3">
    <source>
        <dbReference type="EMBL" id="KAJ3574837.1"/>
    </source>
</evidence>
<dbReference type="AlphaFoldDB" id="A0A9W8NGE9"/>
<name>A0A9W8NGE9_9PEZI</name>
<feature type="compositionally biased region" description="Gly residues" evidence="1">
    <location>
        <begin position="97"/>
        <end position="110"/>
    </location>
</feature>
<dbReference type="PANTHER" id="PTHR28019">
    <property type="entry name" value="CELL MEMBRANE PROTEIN YLR413W-RELATED"/>
    <property type="match status" value="1"/>
</dbReference>
<reference evidence="3" key="1">
    <citation type="submission" date="2022-07" db="EMBL/GenBank/DDBJ databases">
        <title>Genome Sequence of Xylaria arbuscula.</title>
        <authorList>
            <person name="Buettner E."/>
        </authorList>
    </citation>
    <scope>NUCLEOTIDE SEQUENCE</scope>
    <source>
        <strain evidence="3">VT107</strain>
    </source>
</reference>
<dbReference type="VEuPathDB" id="FungiDB:F4678DRAFT_428933"/>